<dbReference type="InterPro" id="IPR007681">
    <property type="entry name" value="Mog1"/>
</dbReference>
<keyword evidence="5" id="KW-1185">Reference proteome</keyword>
<evidence type="ECO:0000313" key="4">
    <source>
        <dbReference type="EMBL" id="KAH8107204.1"/>
    </source>
</evidence>
<dbReference type="EMBL" id="JAEVFJ010000002">
    <property type="protein sequence ID" value="KAH8107204.1"/>
    <property type="molecule type" value="Genomic_DNA"/>
</dbReference>
<comment type="similarity">
    <text evidence="1">Belongs to the MOG1 family.</text>
</comment>
<dbReference type="GO" id="GO:0006606">
    <property type="term" value="P:protein import into nucleus"/>
    <property type="evidence" value="ECO:0007669"/>
    <property type="project" value="TreeGrafter"/>
</dbReference>
<dbReference type="GO" id="GO:0031267">
    <property type="term" value="F:small GTPase binding"/>
    <property type="evidence" value="ECO:0007669"/>
    <property type="project" value="TreeGrafter"/>
</dbReference>
<evidence type="ECO:0000256" key="1">
    <source>
        <dbReference type="ARBA" id="ARBA00010307"/>
    </source>
</evidence>
<dbReference type="GO" id="GO:0005634">
    <property type="term" value="C:nucleus"/>
    <property type="evidence" value="ECO:0007669"/>
    <property type="project" value="TreeGrafter"/>
</dbReference>
<name>A0A8K0XUD5_9AGAR</name>
<dbReference type="OrthoDB" id="10255285at2759"/>
<gene>
    <name evidence="4" type="ORF">BXZ70DRAFT_885893</name>
</gene>
<dbReference type="PANTHER" id="PTHR15837">
    <property type="entry name" value="RAN GUANINE NUCLEOTIDE RELEASE FACTOR"/>
    <property type="match status" value="1"/>
</dbReference>
<dbReference type="InterPro" id="IPR016123">
    <property type="entry name" value="Mog1/PsbP_a/b/a-sand"/>
</dbReference>
<evidence type="ECO:0000256" key="3">
    <source>
        <dbReference type="ARBA" id="ARBA00022927"/>
    </source>
</evidence>
<evidence type="ECO:0000256" key="2">
    <source>
        <dbReference type="ARBA" id="ARBA00022448"/>
    </source>
</evidence>
<feature type="non-terminal residue" evidence="4">
    <location>
        <position position="156"/>
    </location>
</feature>
<proteinExistence type="inferred from homology"/>
<dbReference type="SUPFAM" id="SSF55724">
    <property type="entry name" value="Mog1p/PsbP-like"/>
    <property type="match status" value="1"/>
</dbReference>
<keyword evidence="2" id="KW-0813">Transport</keyword>
<evidence type="ECO:0000313" key="5">
    <source>
        <dbReference type="Proteomes" id="UP000813824"/>
    </source>
</evidence>
<reference evidence="4" key="1">
    <citation type="journal article" date="2021" name="New Phytol.">
        <title>Evolutionary innovations through gain and loss of genes in the ectomycorrhizal Boletales.</title>
        <authorList>
            <person name="Wu G."/>
            <person name="Miyauchi S."/>
            <person name="Morin E."/>
            <person name="Kuo A."/>
            <person name="Drula E."/>
            <person name="Varga T."/>
            <person name="Kohler A."/>
            <person name="Feng B."/>
            <person name="Cao Y."/>
            <person name="Lipzen A."/>
            <person name="Daum C."/>
            <person name="Hundley H."/>
            <person name="Pangilinan J."/>
            <person name="Johnson J."/>
            <person name="Barry K."/>
            <person name="LaButti K."/>
            <person name="Ng V."/>
            <person name="Ahrendt S."/>
            <person name="Min B."/>
            <person name="Choi I.G."/>
            <person name="Park H."/>
            <person name="Plett J.M."/>
            <person name="Magnuson J."/>
            <person name="Spatafora J.W."/>
            <person name="Nagy L.G."/>
            <person name="Henrissat B."/>
            <person name="Grigoriev I.V."/>
            <person name="Yang Z.L."/>
            <person name="Xu J."/>
            <person name="Martin F.M."/>
        </authorList>
    </citation>
    <scope>NUCLEOTIDE SEQUENCE</scope>
    <source>
        <strain evidence="4">KKN 215</strain>
    </source>
</reference>
<organism evidence="4 5">
    <name type="scientific">Cristinia sonorae</name>
    <dbReference type="NCBI Taxonomy" id="1940300"/>
    <lineage>
        <taxon>Eukaryota</taxon>
        <taxon>Fungi</taxon>
        <taxon>Dikarya</taxon>
        <taxon>Basidiomycota</taxon>
        <taxon>Agaricomycotina</taxon>
        <taxon>Agaricomycetes</taxon>
        <taxon>Agaricomycetidae</taxon>
        <taxon>Agaricales</taxon>
        <taxon>Pleurotineae</taxon>
        <taxon>Stephanosporaceae</taxon>
        <taxon>Cristinia</taxon>
    </lineage>
</organism>
<dbReference type="Pfam" id="PF04603">
    <property type="entry name" value="Mog1"/>
    <property type="match status" value="1"/>
</dbReference>
<comment type="caution">
    <text evidence="4">The sequence shown here is derived from an EMBL/GenBank/DDBJ whole genome shotgun (WGS) entry which is preliminary data.</text>
</comment>
<dbReference type="GO" id="GO:0005085">
    <property type="term" value="F:guanyl-nucleotide exchange factor activity"/>
    <property type="evidence" value="ECO:0007669"/>
    <property type="project" value="TreeGrafter"/>
</dbReference>
<dbReference type="AlphaFoldDB" id="A0A8K0XUD5"/>
<accession>A0A8K0XUD5</accession>
<protein>
    <submittedName>
        <fullName evidence="4">Mog1p/PsbP-like protein</fullName>
    </submittedName>
</protein>
<dbReference type="Gene3D" id="3.40.1000.10">
    <property type="entry name" value="Mog1/PsbP, alpha/beta/alpha sandwich"/>
    <property type="match status" value="1"/>
</dbReference>
<sequence>VESDLRQIPDTQEVFLDPASSKSLILEVLQRVEPTEAEDAARFHFDSIAHDNDADTKNIQSIRIVPNDRGDQMPSPILLDGTQTVKKFNATVPDQIRIFMALYRVEDKNVDLLLVMNVPISTLDGGALGEQEVLAAKEEFETAALTLQIMDFGLFA</sequence>
<dbReference type="Proteomes" id="UP000813824">
    <property type="component" value="Unassembled WGS sequence"/>
</dbReference>
<keyword evidence="3" id="KW-0653">Protein transport</keyword>
<dbReference type="PANTHER" id="PTHR15837:SF0">
    <property type="entry name" value="RAN GUANINE NUCLEOTIDE RELEASE FACTOR"/>
    <property type="match status" value="1"/>
</dbReference>